<organism evidence="1 2">
    <name type="scientific">Rubrivivax gelatinosus</name>
    <name type="common">Rhodocyclus gelatinosus</name>
    <name type="synonym">Rhodopseudomonas gelatinosa</name>
    <dbReference type="NCBI Taxonomy" id="28068"/>
    <lineage>
        <taxon>Bacteria</taxon>
        <taxon>Pseudomonadati</taxon>
        <taxon>Pseudomonadota</taxon>
        <taxon>Betaproteobacteria</taxon>
        <taxon>Burkholderiales</taxon>
        <taxon>Sphaerotilaceae</taxon>
        <taxon>Rubrivivax</taxon>
    </lineage>
</organism>
<evidence type="ECO:0000313" key="1">
    <source>
        <dbReference type="EMBL" id="TCP05679.1"/>
    </source>
</evidence>
<protein>
    <submittedName>
        <fullName evidence="1">Uncharacterized protein DUF1484</fullName>
    </submittedName>
</protein>
<evidence type="ECO:0000313" key="2">
    <source>
        <dbReference type="Proteomes" id="UP000295106"/>
    </source>
</evidence>
<accession>A0A4R2ME42</accession>
<comment type="caution">
    <text evidence="1">The sequence shown here is derived from an EMBL/GenBank/DDBJ whole genome shotgun (WGS) entry which is preliminary data.</text>
</comment>
<proteinExistence type="predicted"/>
<dbReference type="Proteomes" id="UP000295106">
    <property type="component" value="Unassembled WGS sequence"/>
</dbReference>
<dbReference type="EMBL" id="SLXD01000001">
    <property type="protein sequence ID" value="TCP05679.1"/>
    <property type="molecule type" value="Genomic_DNA"/>
</dbReference>
<sequence length="65" mass="7136">MTRPMLPYPQLLDLLDEAEVGLAGLLDLLDKAGNAKADCTQLAHLIRPFHQKIAAATNDLHDMKV</sequence>
<dbReference type="AlphaFoldDB" id="A0A4R2ME42"/>
<gene>
    <name evidence="1" type="ORF">EV684_101553</name>
</gene>
<name>A0A4R2ME42_RUBGE</name>
<reference evidence="1 2" key="1">
    <citation type="submission" date="2019-03" db="EMBL/GenBank/DDBJ databases">
        <title>Genomic Encyclopedia of Type Strains, Phase IV (KMG-IV): sequencing the most valuable type-strain genomes for metagenomic binning, comparative biology and taxonomic classification.</title>
        <authorList>
            <person name="Goeker M."/>
        </authorList>
    </citation>
    <scope>NUCLEOTIDE SEQUENCE [LARGE SCALE GENOMIC DNA]</scope>
    <source>
        <strain evidence="1 2">DSM 1709</strain>
    </source>
</reference>